<dbReference type="SUPFAM" id="SSF100950">
    <property type="entry name" value="NagB/RpiA/CoA transferase-like"/>
    <property type="match status" value="1"/>
</dbReference>
<dbReference type="Pfam" id="PF04198">
    <property type="entry name" value="Sugar-bind"/>
    <property type="match status" value="1"/>
</dbReference>
<comment type="similarity">
    <text evidence="1">Belongs to the SorC transcriptional regulatory family.</text>
</comment>
<dbReference type="Proteomes" id="UP000652477">
    <property type="component" value="Unassembled WGS sequence"/>
</dbReference>
<evidence type="ECO:0000259" key="5">
    <source>
        <dbReference type="Pfam" id="PF04198"/>
    </source>
</evidence>
<feature type="domain" description="Sugar-binding" evidence="5">
    <location>
        <begin position="67"/>
        <end position="316"/>
    </location>
</feature>
<protein>
    <submittedName>
        <fullName evidence="7">Winged helix-turn-helix transcriptional regulator</fullName>
    </submittedName>
</protein>
<evidence type="ECO:0000256" key="3">
    <source>
        <dbReference type="ARBA" id="ARBA00023125"/>
    </source>
</evidence>
<sequence length="317" mass="36139">MSFENLSPDTINEYRRAAYYYYKNHLTQEEIAKRMNMSRQRVNRILSACIKNGIVKISIEGIESCNLNLESELEKKYGLKEVYVIENENKEELNHNLGIQGVHYLRKNIKSNDIIGVARGHAVSAVVDNMPYITTLDNIIVTQLTGSIKEKNSKLGVDKLVYQLADKLQAREELLYFPLIVGSAKLKHAFMQDAVCKNTYSIMRNSNIAIVGIGVAQKQWKHMVNLYDKEDFSHKQWADSVVGEVCTHFYDRNGNMVEPPFRDRMLTLSLEDYKNIPIRLGIAGGLEKYNAIKGAVLGKYINVLITEKSVAEKLLED</sequence>
<feature type="domain" description="RNA polymerase sigma-70 region 4" evidence="6">
    <location>
        <begin position="20"/>
        <end position="51"/>
    </location>
</feature>
<dbReference type="EMBL" id="JACOPF010000002">
    <property type="protein sequence ID" value="MBC5689167.1"/>
    <property type="molecule type" value="Genomic_DNA"/>
</dbReference>
<comment type="caution">
    <text evidence="7">The sequence shown here is derived from an EMBL/GenBank/DDBJ whole genome shotgun (WGS) entry which is preliminary data.</text>
</comment>
<dbReference type="InterPro" id="IPR007324">
    <property type="entry name" value="Sugar-bd_dom_put"/>
</dbReference>
<dbReference type="RefSeq" id="WP_186875844.1">
    <property type="nucleotide sequence ID" value="NZ_JACOPF010000002.1"/>
</dbReference>
<gene>
    <name evidence="7" type="ORF">H8S37_09580</name>
</gene>
<dbReference type="InterPro" id="IPR051054">
    <property type="entry name" value="SorC_transcr_regulators"/>
</dbReference>
<dbReference type="InterPro" id="IPR007630">
    <property type="entry name" value="RNA_pol_sigma70_r4"/>
</dbReference>
<keyword evidence="4" id="KW-0804">Transcription</keyword>
<dbReference type="Gene3D" id="3.40.50.1360">
    <property type="match status" value="1"/>
</dbReference>
<dbReference type="Pfam" id="PF04545">
    <property type="entry name" value="Sigma70_r4"/>
    <property type="match status" value="1"/>
</dbReference>
<dbReference type="AlphaFoldDB" id="A0A923LI17"/>
<dbReference type="InterPro" id="IPR036388">
    <property type="entry name" value="WH-like_DNA-bd_sf"/>
</dbReference>
<evidence type="ECO:0000256" key="4">
    <source>
        <dbReference type="ARBA" id="ARBA00023163"/>
    </source>
</evidence>
<dbReference type="GO" id="GO:0003677">
    <property type="term" value="F:DNA binding"/>
    <property type="evidence" value="ECO:0007669"/>
    <property type="project" value="UniProtKB-KW"/>
</dbReference>
<keyword evidence="2" id="KW-0805">Transcription regulation</keyword>
<evidence type="ECO:0000259" key="6">
    <source>
        <dbReference type="Pfam" id="PF04545"/>
    </source>
</evidence>
<dbReference type="GO" id="GO:0006352">
    <property type="term" value="P:DNA-templated transcription initiation"/>
    <property type="evidence" value="ECO:0007669"/>
    <property type="project" value="InterPro"/>
</dbReference>
<keyword evidence="8" id="KW-1185">Reference proteome</keyword>
<dbReference type="InterPro" id="IPR013324">
    <property type="entry name" value="RNA_pol_sigma_r3/r4-like"/>
</dbReference>
<organism evidence="7 8">
    <name type="scientific">Mediterraneibacter hominis</name>
    <dbReference type="NCBI Taxonomy" id="2763054"/>
    <lineage>
        <taxon>Bacteria</taxon>
        <taxon>Bacillati</taxon>
        <taxon>Bacillota</taxon>
        <taxon>Clostridia</taxon>
        <taxon>Lachnospirales</taxon>
        <taxon>Lachnospiraceae</taxon>
        <taxon>Mediterraneibacter</taxon>
    </lineage>
</organism>
<dbReference type="GO" id="GO:0030246">
    <property type="term" value="F:carbohydrate binding"/>
    <property type="evidence" value="ECO:0007669"/>
    <property type="project" value="InterPro"/>
</dbReference>
<accession>A0A923LI17</accession>
<evidence type="ECO:0000256" key="1">
    <source>
        <dbReference type="ARBA" id="ARBA00010466"/>
    </source>
</evidence>
<dbReference type="InterPro" id="IPR037171">
    <property type="entry name" value="NagB/RpiA_transferase-like"/>
</dbReference>
<keyword evidence="3" id="KW-0238">DNA-binding</keyword>
<evidence type="ECO:0000313" key="7">
    <source>
        <dbReference type="EMBL" id="MBC5689167.1"/>
    </source>
</evidence>
<reference evidence="7" key="1">
    <citation type="submission" date="2020-08" db="EMBL/GenBank/DDBJ databases">
        <title>Genome public.</title>
        <authorList>
            <person name="Liu C."/>
            <person name="Sun Q."/>
        </authorList>
    </citation>
    <scope>NUCLEOTIDE SEQUENCE</scope>
    <source>
        <strain evidence="7">NSJ-55</strain>
    </source>
</reference>
<evidence type="ECO:0000313" key="8">
    <source>
        <dbReference type="Proteomes" id="UP000652477"/>
    </source>
</evidence>
<dbReference type="GO" id="GO:0003700">
    <property type="term" value="F:DNA-binding transcription factor activity"/>
    <property type="evidence" value="ECO:0007669"/>
    <property type="project" value="InterPro"/>
</dbReference>
<dbReference type="PANTHER" id="PTHR34294:SF1">
    <property type="entry name" value="TRANSCRIPTIONAL REGULATOR LSRR"/>
    <property type="match status" value="1"/>
</dbReference>
<proteinExistence type="inferred from homology"/>
<dbReference type="PANTHER" id="PTHR34294">
    <property type="entry name" value="TRANSCRIPTIONAL REGULATOR-RELATED"/>
    <property type="match status" value="1"/>
</dbReference>
<dbReference type="SUPFAM" id="SSF88659">
    <property type="entry name" value="Sigma3 and sigma4 domains of RNA polymerase sigma factors"/>
    <property type="match status" value="1"/>
</dbReference>
<evidence type="ECO:0000256" key="2">
    <source>
        <dbReference type="ARBA" id="ARBA00023015"/>
    </source>
</evidence>
<name>A0A923LI17_9FIRM</name>
<dbReference type="Gene3D" id="1.10.10.10">
    <property type="entry name" value="Winged helix-like DNA-binding domain superfamily/Winged helix DNA-binding domain"/>
    <property type="match status" value="1"/>
</dbReference>